<evidence type="ECO:0000313" key="3">
    <source>
        <dbReference type="EMBL" id="PIL21194.1"/>
    </source>
</evidence>
<keyword evidence="1" id="KW-0238">DNA-binding</keyword>
<sequence length="125" mass="13525">MTRSARGTLETPGRNVVQKAGLNRSTLDAAPAVFLNMLRYKAEEAGSEFFEARPKPSQRCPDCGTLCNKGLSERQHRCGCGCSLGRDKAAARVLLQWGLQEAQRLNEERMETISTAGTVVGQAAA</sequence>
<keyword evidence="4" id="KW-1185">Reference proteome</keyword>
<dbReference type="OrthoDB" id="7867060at2"/>
<dbReference type="GO" id="GO:0003677">
    <property type="term" value="F:DNA binding"/>
    <property type="evidence" value="ECO:0007669"/>
    <property type="project" value="UniProtKB-KW"/>
</dbReference>
<dbReference type="Proteomes" id="UP000231259">
    <property type="component" value="Unassembled WGS sequence"/>
</dbReference>
<evidence type="ECO:0000256" key="1">
    <source>
        <dbReference type="ARBA" id="ARBA00023125"/>
    </source>
</evidence>
<name>A0A2G8RHY2_9RHOB</name>
<dbReference type="RefSeq" id="WP_099910011.1">
    <property type="nucleotide sequence ID" value="NZ_AWWI01000045.1"/>
</dbReference>
<dbReference type="EMBL" id="AWWI01000045">
    <property type="protein sequence ID" value="PIL21194.1"/>
    <property type="molecule type" value="Genomic_DNA"/>
</dbReference>
<dbReference type="Pfam" id="PF07282">
    <property type="entry name" value="Cas12f1-like_TNB"/>
    <property type="match status" value="1"/>
</dbReference>
<reference evidence="3 4" key="1">
    <citation type="submission" date="2013-09" db="EMBL/GenBank/DDBJ databases">
        <title>Genome sequencing of Phaeobacter antarcticus sp. nov. SM1211.</title>
        <authorList>
            <person name="Zhang X.-Y."/>
            <person name="Liu C."/>
            <person name="Chen X.-L."/>
            <person name="Xie B.-B."/>
            <person name="Qin Q.-L."/>
            <person name="Rong J.-C."/>
            <person name="Zhang Y.-Z."/>
        </authorList>
    </citation>
    <scope>NUCLEOTIDE SEQUENCE [LARGE SCALE GENOMIC DNA]</scope>
    <source>
        <strain evidence="3 4">SM1211</strain>
    </source>
</reference>
<dbReference type="InterPro" id="IPR010095">
    <property type="entry name" value="Cas12f1-like_TNB"/>
</dbReference>
<dbReference type="AlphaFoldDB" id="A0A2G8RHY2"/>
<protein>
    <recommendedName>
        <fullName evidence="2">Cas12f1-like TNB domain-containing protein</fullName>
    </recommendedName>
</protein>
<proteinExistence type="predicted"/>
<evidence type="ECO:0000259" key="2">
    <source>
        <dbReference type="Pfam" id="PF07282"/>
    </source>
</evidence>
<comment type="caution">
    <text evidence="3">The sequence shown here is derived from an EMBL/GenBank/DDBJ whole genome shotgun (WGS) entry which is preliminary data.</text>
</comment>
<evidence type="ECO:0000313" key="4">
    <source>
        <dbReference type="Proteomes" id="UP000231259"/>
    </source>
</evidence>
<accession>A0A2G8RHY2</accession>
<gene>
    <name evidence="3" type="ORF">P775_05635</name>
</gene>
<feature type="domain" description="Cas12f1-like TNB" evidence="2">
    <location>
        <begin position="34"/>
        <end position="93"/>
    </location>
</feature>
<organism evidence="3 4">
    <name type="scientific">Puniceibacterium antarcticum</name>
    <dbReference type="NCBI Taxonomy" id="1206336"/>
    <lineage>
        <taxon>Bacteria</taxon>
        <taxon>Pseudomonadati</taxon>
        <taxon>Pseudomonadota</taxon>
        <taxon>Alphaproteobacteria</taxon>
        <taxon>Rhodobacterales</taxon>
        <taxon>Paracoccaceae</taxon>
        <taxon>Puniceibacterium</taxon>
    </lineage>
</organism>